<keyword evidence="5" id="KW-0564">Palmitate</keyword>
<dbReference type="InterPro" id="IPR007443">
    <property type="entry name" value="LpoA"/>
</dbReference>
<name>A0A918K3C9_9GAMM</name>
<gene>
    <name evidence="8" type="ORF">GCM10007392_12150</name>
</gene>
<keyword evidence="2" id="KW-0133">Cell shape</keyword>
<reference evidence="8" key="2">
    <citation type="submission" date="2020-09" db="EMBL/GenBank/DDBJ databases">
        <authorList>
            <person name="Sun Q."/>
            <person name="Kim S."/>
        </authorList>
    </citation>
    <scope>NUCLEOTIDE SEQUENCE</scope>
    <source>
        <strain evidence="8">KCTC 22169</strain>
    </source>
</reference>
<dbReference type="Proteomes" id="UP000626148">
    <property type="component" value="Unassembled WGS sequence"/>
</dbReference>
<evidence type="ECO:0000256" key="6">
    <source>
        <dbReference type="ARBA" id="ARBA00023237"/>
    </source>
</evidence>
<dbReference type="Gene3D" id="1.25.40.650">
    <property type="match status" value="1"/>
</dbReference>
<keyword evidence="7" id="KW-0449">Lipoprotein</keyword>
<comment type="caution">
    <text evidence="8">The sequence shown here is derived from an EMBL/GenBank/DDBJ whole genome shotgun (WGS) entry which is preliminary data.</text>
</comment>
<reference evidence="8" key="1">
    <citation type="journal article" date="2014" name="Int. J. Syst. Evol. Microbiol.">
        <title>Complete genome sequence of Corynebacterium casei LMG S-19264T (=DSM 44701T), isolated from a smear-ripened cheese.</title>
        <authorList>
            <consortium name="US DOE Joint Genome Institute (JGI-PGF)"/>
            <person name="Walter F."/>
            <person name="Albersmeier A."/>
            <person name="Kalinowski J."/>
            <person name="Ruckert C."/>
        </authorList>
    </citation>
    <scope>NUCLEOTIDE SEQUENCE</scope>
    <source>
        <strain evidence="8">KCTC 22169</strain>
    </source>
</reference>
<organism evidence="8 9">
    <name type="scientific">Saccharospirillum salsuginis</name>
    <dbReference type="NCBI Taxonomy" id="418750"/>
    <lineage>
        <taxon>Bacteria</taxon>
        <taxon>Pseudomonadati</taxon>
        <taxon>Pseudomonadota</taxon>
        <taxon>Gammaproteobacteria</taxon>
        <taxon>Oceanospirillales</taxon>
        <taxon>Saccharospirillaceae</taxon>
        <taxon>Saccharospirillum</taxon>
    </lineage>
</organism>
<dbReference type="InterPro" id="IPR011990">
    <property type="entry name" value="TPR-like_helical_dom_sf"/>
</dbReference>
<keyword evidence="3" id="KW-0573">Peptidoglycan synthesis</keyword>
<dbReference type="GO" id="GO:0031241">
    <property type="term" value="C:periplasmic side of cell outer membrane"/>
    <property type="evidence" value="ECO:0007669"/>
    <property type="project" value="TreeGrafter"/>
</dbReference>
<dbReference type="Gene3D" id="1.25.40.10">
    <property type="entry name" value="Tetratricopeptide repeat domain"/>
    <property type="match status" value="1"/>
</dbReference>
<proteinExistence type="predicted"/>
<dbReference type="SUPFAM" id="SSF53822">
    <property type="entry name" value="Periplasmic binding protein-like I"/>
    <property type="match status" value="1"/>
</dbReference>
<keyword evidence="1" id="KW-0732">Signal</keyword>
<dbReference type="Pfam" id="PF04348">
    <property type="entry name" value="LppC"/>
    <property type="match status" value="1"/>
</dbReference>
<dbReference type="GO" id="GO:0008360">
    <property type="term" value="P:regulation of cell shape"/>
    <property type="evidence" value="ECO:0007669"/>
    <property type="project" value="UniProtKB-KW"/>
</dbReference>
<dbReference type="EMBL" id="BMXR01000002">
    <property type="protein sequence ID" value="GGX46612.1"/>
    <property type="molecule type" value="Genomic_DNA"/>
</dbReference>
<dbReference type="InterPro" id="IPR028082">
    <property type="entry name" value="Peripla_BP_I"/>
</dbReference>
<keyword evidence="9" id="KW-1185">Reference proteome</keyword>
<dbReference type="AlphaFoldDB" id="A0A918K3C9"/>
<dbReference type="PANTHER" id="PTHR38038:SF1">
    <property type="entry name" value="PENICILLIN-BINDING PROTEIN ACTIVATOR LPOA"/>
    <property type="match status" value="1"/>
</dbReference>
<protein>
    <submittedName>
        <fullName evidence="8">Penicillin-binding protein activator</fullName>
    </submittedName>
</protein>
<dbReference type="Gene3D" id="3.40.50.2300">
    <property type="match status" value="2"/>
</dbReference>
<dbReference type="GO" id="GO:0030234">
    <property type="term" value="F:enzyme regulator activity"/>
    <property type="evidence" value="ECO:0007669"/>
    <property type="project" value="TreeGrafter"/>
</dbReference>
<dbReference type="CDD" id="cd06339">
    <property type="entry name" value="PBP1_YraM_LppC_lipoprotein-like"/>
    <property type="match status" value="1"/>
</dbReference>
<evidence type="ECO:0000256" key="1">
    <source>
        <dbReference type="ARBA" id="ARBA00022729"/>
    </source>
</evidence>
<evidence type="ECO:0000256" key="4">
    <source>
        <dbReference type="ARBA" id="ARBA00023136"/>
    </source>
</evidence>
<evidence type="ECO:0000313" key="9">
    <source>
        <dbReference type="Proteomes" id="UP000626148"/>
    </source>
</evidence>
<evidence type="ECO:0000256" key="3">
    <source>
        <dbReference type="ARBA" id="ARBA00022984"/>
    </source>
</evidence>
<evidence type="ECO:0000256" key="5">
    <source>
        <dbReference type="ARBA" id="ARBA00023139"/>
    </source>
</evidence>
<evidence type="ECO:0000256" key="7">
    <source>
        <dbReference type="ARBA" id="ARBA00023288"/>
    </source>
</evidence>
<keyword evidence="6" id="KW-0998">Cell outer membrane</keyword>
<evidence type="ECO:0000256" key="2">
    <source>
        <dbReference type="ARBA" id="ARBA00022960"/>
    </source>
</evidence>
<keyword evidence="4" id="KW-0472">Membrane</keyword>
<dbReference type="GO" id="GO:0009252">
    <property type="term" value="P:peptidoglycan biosynthetic process"/>
    <property type="evidence" value="ECO:0007669"/>
    <property type="project" value="UniProtKB-KW"/>
</dbReference>
<accession>A0A918K3C9</accession>
<sequence>MAALLAGCAGQATKTDQAEPVEDAASSEALVTERLDTARDLIEQQRTEEAEVVLSALQFDRLNTAQKTDYAELKAEIALILGDGQEALNWLSGDRAYLFDGLPMERQIQIRFKRAEAHEYAGEYLAASRERIFLAPLLDGDQATYNHEQIWFDLQLVPEESLRTLAESESSPDLTGWLDLALIARENVEDVRQQVLAIDDWINRHPSHPAAQQLPGDLTLLRQIARQQPRNIAVLLPLTGPLEKAGKAIRSGILAAWYEARSLGRETPSLTFFDTALNQDAYNVYKQAVFEGADLVIGPLDKASVQRLQSQEVLSVPVLALNYSDNRNEAPHSFYQFGLAPEDEAEQVANQAWQQGMRRAMVLAPDSDWGRKVSDAFIRRWEIQGGHITSKSLFTRPDQYLNTVKRALNVHDSEQRHRNLQQILGRNIVFEPRRREDIDVVFMVAFPSQARQLKPVLNYQFASDLPVMATSHLYGGSDNPDRDKDLNGVSFVEMPWKLRQTPLENTVEIAFDELYTGYETLVALGVDAYRLYPRLPQLQRFPDARVYGVTGTLRLDEKRRVHRELTWAEFIEGRAETRTGLDDSLSPDTWR</sequence>
<evidence type="ECO:0000313" key="8">
    <source>
        <dbReference type="EMBL" id="GGX46612.1"/>
    </source>
</evidence>
<dbReference type="PANTHER" id="PTHR38038">
    <property type="entry name" value="PENICILLIN-BINDING PROTEIN ACTIVATOR LPOA"/>
    <property type="match status" value="1"/>
</dbReference>